<evidence type="ECO:0000313" key="3">
    <source>
        <dbReference type="EMBL" id="CAF1327628.1"/>
    </source>
</evidence>
<accession>A0A815FMQ2</accession>
<protein>
    <submittedName>
        <fullName evidence="3">Uncharacterized protein</fullName>
    </submittedName>
</protein>
<dbReference type="EMBL" id="CAJNOU010001793">
    <property type="protein sequence ID" value="CAF1252776.1"/>
    <property type="molecule type" value="Genomic_DNA"/>
</dbReference>
<gene>
    <name evidence="3" type="ORF">RFH988_LOCUS31085</name>
    <name evidence="2" type="ORF">SEV965_LOCUS23822</name>
    <name evidence="1" type="ORF">ZHD862_LOCUS25132</name>
</gene>
<proteinExistence type="predicted"/>
<reference evidence="3" key="1">
    <citation type="submission" date="2021-02" db="EMBL/GenBank/DDBJ databases">
        <authorList>
            <person name="Nowell W R."/>
        </authorList>
    </citation>
    <scope>NUCLEOTIDE SEQUENCE</scope>
</reference>
<sequence length="71" mass="8410">MYVDYCQFSSVDWYNRFTPADHIWVYMSAENRGLAVYVQPQGNNMHHVWHYNNYNGQIVVHPCTQLSNLSV</sequence>
<dbReference type="AlphaFoldDB" id="A0A815FMQ2"/>
<dbReference type="Proteomes" id="UP000663889">
    <property type="component" value="Unassembled WGS sequence"/>
</dbReference>
<comment type="caution">
    <text evidence="3">The sequence shown here is derived from an EMBL/GenBank/DDBJ whole genome shotgun (WGS) entry which is preliminary data.</text>
</comment>
<dbReference type="Proteomes" id="UP000663864">
    <property type="component" value="Unassembled WGS sequence"/>
</dbReference>
<dbReference type="EMBL" id="CAJNOO010003263">
    <property type="protein sequence ID" value="CAF1327628.1"/>
    <property type="molecule type" value="Genomic_DNA"/>
</dbReference>
<evidence type="ECO:0000313" key="1">
    <source>
        <dbReference type="EMBL" id="CAF1245983.1"/>
    </source>
</evidence>
<dbReference type="EMBL" id="CAJNOT010001764">
    <property type="protein sequence ID" value="CAF1245983.1"/>
    <property type="molecule type" value="Genomic_DNA"/>
</dbReference>
<name>A0A815FMQ2_9BILA</name>
<dbReference type="Proteomes" id="UP000663882">
    <property type="component" value="Unassembled WGS sequence"/>
</dbReference>
<organism evidence="3 4">
    <name type="scientific">Rotaria sordida</name>
    <dbReference type="NCBI Taxonomy" id="392033"/>
    <lineage>
        <taxon>Eukaryota</taxon>
        <taxon>Metazoa</taxon>
        <taxon>Spiralia</taxon>
        <taxon>Gnathifera</taxon>
        <taxon>Rotifera</taxon>
        <taxon>Eurotatoria</taxon>
        <taxon>Bdelloidea</taxon>
        <taxon>Philodinida</taxon>
        <taxon>Philodinidae</taxon>
        <taxon>Rotaria</taxon>
    </lineage>
</organism>
<evidence type="ECO:0000313" key="2">
    <source>
        <dbReference type="EMBL" id="CAF1252776.1"/>
    </source>
</evidence>
<evidence type="ECO:0000313" key="4">
    <source>
        <dbReference type="Proteomes" id="UP000663882"/>
    </source>
</evidence>